<evidence type="ECO:0000313" key="4">
    <source>
        <dbReference type="Proteomes" id="UP000815677"/>
    </source>
</evidence>
<evidence type="ECO:0000256" key="1">
    <source>
        <dbReference type="SAM" id="MobiDB-lite"/>
    </source>
</evidence>
<feature type="transmembrane region" description="Helical" evidence="2">
    <location>
        <begin position="114"/>
        <end position="137"/>
    </location>
</feature>
<name>A0ABQ0LQ38_MYCCL</name>
<organism evidence="3 4">
    <name type="scientific">Mycena chlorophos</name>
    <name type="common">Agaric fungus</name>
    <name type="synonym">Agaricus chlorophos</name>
    <dbReference type="NCBI Taxonomy" id="658473"/>
    <lineage>
        <taxon>Eukaryota</taxon>
        <taxon>Fungi</taxon>
        <taxon>Dikarya</taxon>
        <taxon>Basidiomycota</taxon>
        <taxon>Agaricomycotina</taxon>
        <taxon>Agaricomycetes</taxon>
        <taxon>Agaricomycetidae</taxon>
        <taxon>Agaricales</taxon>
        <taxon>Marasmiineae</taxon>
        <taxon>Mycenaceae</taxon>
        <taxon>Mycena</taxon>
    </lineage>
</organism>
<evidence type="ECO:0000313" key="3">
    <source>
        <dbReference type="EMBL" id="GAT52657.1"/>
    </source>
</evidence>
<reference evidence="3" key="1">
    <citation type="submission" date="2014-09" db="EMBL/GenBank/DDBJ databases">
        <title>Genome sequence of the luminous mushroom Mycena chlorophos for searching fungal bioluminescence genes.</title>
        <authorList>
            <person name="Tanaka Y."/>
            <person name="Kasuga D."/>
            <person name="Oba Y."/>
            <person name="Hase S."/>
            <person name="Sato K."/>
            <person name="Oba Y."/>
            <person name="Sakakibara Y."/>
        </authorList>
    </citation>
    <scope>NUCLEOTIDE SEQUENCE</scope>
</reference>
<proteinExistence type="predicted"/>
<protein>
    <submittedName>
        <fullName evidence="3">Uncharacterized protein</fullName>
    </submittedName>
</protein>
<keyword evidence="2" id="KW-1133">Transmembrane helix</keyword>
<keyword evidence="2" id="KW-0812">Transmembrane</keyword>
<feature type="region of interest" description="Disordered" evidence="1">
    <location>
        <begin position="55"/>
        <end position="107"/>
    </location>
</feature>
<evidence type="ECO:0000256" key="2">
    <source>
        <dbReference type="SAM" id="Phobius"/>
    </source>
</evidence>
<keyword evidence="2" id="KW-0472">Membrane</keyword>
<dbReference type="Proteomes" id="UP000815677">
    <property type="component" value="Unassembled WGS sequence"/>
</dbReference>
<dbReference type="EMBL" id="DF847830">
    <property type="protein sequence ID" value="GAT52657.1"/>
    <property type="molecule type" value="Genomic_DNA"/>
</dbReference>
<feature type="compositionally biased region" description="Low complexity" evidence="1">
    <location>
        <begin position="85"/>
        <end position="107"/>
    </location>
</feature>
<accession>A0ABQ0LQ38</accession>
<feature type="compositionally biased region" description="Low complexity" evidence="1">
    <location>
        <begin position="55"/>
        <end position="78"/>
    </location>
</feature>
<keyword evidence="4" id="KW-1185">Reference proteome</keyword>
<gene>
    <name evidence="3" type="ORF">MCHLO_09689</name>
</gene>
<sequence length="268" mass="28247">MVYELDPDFSLLELGTLRGATTTTRVETTMTLGIGGPHIPSQSLTTSSLSGTLPAISSASESGSARSSSVSTAVSAPQTSPPSSSPHATGTASFSPSASASASPANSKPNAARAVLIGGILAASLVLGSITLAVFLWRRHRRIQAARVLDELMVRPSSRLRAVDAADRGRFGVNEKAGVPPVNGRYTIDSAPEIQLRSSHIDPWASAIEAQPVTDDHERVFSDSSSGAEPKPIGHCQFRALVQRMEELELEARVQETEMELPPDYSST</sequence>